<dbReference type="Pfam" id="PF00700">
    <property type="entry name" value="Flagellin_C"/>
    <property type="match status" value="1"/>
</dbReference>
<keyword evidence="6" id="KW-0969">Cilium</keyword>
<evidence type="ECO:0000256" key="3">
    <source>
        <dbReference type="RuleBase" id="RU362073"/>
    </source>
</evidence>
<gene>
    <name evidence="6" type="ORF">Ga0080574_TMP2</name>
</gene>
<keyword evidence="2 3" id="KW-0975">Bacterial flagellum</keyword>
<keyword evidence="6" id="KW-0966">Cell projection</keyword>
<dbReference type="InterPro" id="IPR001029">
    <property type="entry name" value="Flagellin_N"/>
</dbReference>
<evidence type="ECO:0000256" key="2">
    <source>
        <dbReference type="ARBA" id="ARBA00023143"/>
    </source>
</evidence>
<dbReference type="RefSeq" id="WP_076693895.1">
    <property type="nucleotide sequence ID" value="NZ_CP015089.1"/>
</dbReference>
<keyword evidence="7" id="KW-1185">Reference proteome</keyword>
<dbReference type="OrthoDB" id="7312911at2"/>
<dbReference type="GO" id="GO:0005576">
    <property type="term" value="C:extracellular region"/>
    <property type="evidence" value="ECO:0007669"/>
    <property type="project" value="UniProtKB-SubCell"/>
</dbReference>
<comment type="similarity">
    <text evidence="1 3">Belongs to the bacterial flagellin family.</text>
</comment>
<proteinExistence type="inferred from homology"/>
<dbReference type="Pfam" id="PF00669">
    <property type="entry name" value="Flagellin_N"/>
    <property type="match status" value="1"/>
</dbReference>
<keyword evidence="6" id="KW-0614">Plasmid</keyword>
<dbReference type="Gene3D" id="1.20.1330.10">
    <property type="entry name" value="f41 fragment of flagellin, N-terminal domain"/>
    <property type="match status" value="1"/>
</dbReference>
<dbReference type="Proteomes" id="UP000187059">
    <property type="component" value="Plasmid pPABY5"/>
</dbReference>
<geneLocation type="plasmid" evidence="7">
    <name>ppaby5</name>
</geneLocation>
<dbReference type="AlphaFoldDB" id="A0A1P8ULR7"/>
<name>A0A1P8ULR7_9RHOB</name>
<feature type="domain" description="Flagellin N-terminal" evidence="4">
    <location>
        <begin position="10"/>
        <end position="143"/>
    </location>
</feature>
<dbReference type="GO" id="GO:0009288">
    <property type="term" value="C:bacterial-type flagellum"/>
    <property type="evidence" value="ECO:0007669"/>
    <property type="project" value="UniProtKB-SubCell"/>
</dbReference>
<sequence length="354" mass="37464">MIYLMNRGPSTLYSNLLRRNANAEMQTQLANAEQELSSGVKTDIYKSLGTGAVEALNLNAALERDEAQTAANSLLGSRLDTMSQAIGTMREAVQSTLELALANGAPEGGTAEGLQTSARAALDMVIAQANLNYGGQPMFAGIADGTTALQVWDRPRADTGLSPQGVIGDVIAQGMGTPAEVADRIAELDAIFANSAADPEENFDNMFFTGSTGDARMSASIGDGETLSYGVQANDAAFRQVLQGLSMLAATDATAIPDDEAYAAWVGTATERLNAGLSRLLDSQTQLDTASARIETANTRMEDRALLYKNRISDLVGVDEYEAATDIKALEAQLQASYAATSRLSQLSFLNFMF</sequence>
<protein>
    <recommendedName>
        <fullName evidence="3">Flagellin</fullName>
    </recommendedName>
</protein>
<dbReference type="KEGG" id="paby:Ga0080574_TMP2"/>
<evidence type="ECO:0000256" key="1">
    <source>
        <dbReference type="ARBA" id="ARBA00005709"/>
    </source>
</evidence>
<evidence type="ECO:0000313" key="6">
    <source>
        <dbReference type="EMBL" id="APZ50336.1"/>
    </source>
</evidence>
<keyword evidence="6" id="KW-0282">Flagellum</keyword>
<evidence type="ECO:0000259" key="4">
    <source>
        <dbReference type="Pfam" id="PF00669"/>
    </source>
</evidence>
<evidence type="ECO:0000313" key="7">
    <source>
        <dbReference type="Proteomes" id="UP000187059"/>
    </source>
</evidence>
<organism evidence="6 7">
    <name type="scientific">Salipiger abyssi</name>
    <dbReference type="NCBI Taxonomy" id="1250539"/>
    <lineage>
        <taxon>Bacteria</taxon>
        <taxon>Pseudomonadati</taxon>
        <taxon>Pseudomonadota</taxon>
        <taxon>Alphaproteobacteria</taxon>
        <taxon>Rhodobacterales</taxon>
        <taxon>Roseobacteraceae</taxon>
        <taxon>Salipiger</taxon>
    </lineage>
</organism>
<dbReference type="InterPro" id="IPR046358">
    <property type="entry name" value="Flagellin_C"/>
</dbReference>
<comment type="function">
    <text evidence="3">Flagellin is the subunit protein which polymerizes to form the filaments of bacterial flagella.</text>
</comment>
<reference evidence="6 7" key="1">
    <citation type="submission" date="2016-04" db="EMBL/GenBank/DDBJ databases">
        <title>Deep-sea bacteria in the southern Pacific.</title>
        <authorList>
            <person name="Tang K."/>
        </authorList>
    </citation>
    <scope>NUCLEOTIDE SEQUENCE [LARGE SCALE GENOMIC DNA]</scope>
    <source>
        <strain evidence="6 7">JLT2014</strain>
        <plasmid evidence="7">ppaby5</plasmid>
    </source>
</reference>
<evidence type="ECO:0000259" key="5">
    <source>
        <dbReference type="Pfam" id="PF00700"/>
    </source>
</evidence>
<dbReference type="SUPFAM" id="SSF64518">
    <property type="entry name" value="Phase 1 flagellin"/>
    <property type="match status" value="1"/>
</dbReference>
<dbReference type="GO" id="GO:0005198">
    <property type="term" value="F:structural molecule activity"/>
    <property type="evidence" value="ECO:0007669"/>
    <property type="project" value="UniProtKB-UniRule"/>
</dbReference>
<keyword evidence="3" id="KW-0964">Secreted</keyword>
<comment type="subcellular location">
    <subcellularLocation>
        <location evidence="3">Secreted</location>
    </subcellularLocation>
    <subcellularLocation>
        <location evidence="3">Bacterial flagellum</location>
    </subcellularLocation>
</comment>
<accession>A0A1P8ULR7</accession>
<feature type="domain" description="Flagellin C-terminal" evidence="5">
    <location>
        <begin position="281"/>
        <end position="352"/>
    </location>
</feature>
<dbReference type="EMBL" id="CP015089">
    <property type="protein sequence ID" value="APZ50336.1"/>
    <property type="molecule type" value="Genomic_DNA"/>
</dbReference>